<dbReference type="PANTHER" id="PTHR11786:SF0">
    <property type="entry name" value="ARYLAMINE N-ACETYLTRANSFERASE 4-RELATED"/>
    <property type="match status" value="1"/>
</dbReference>
<organism evidence="3 4">
    <name type="scientific">Actinophytocola xanthii</name>
    <dbReference type="NCBI Taxonomy" id="1912961"/>
    <lineage>
        <taxon>Bacteria</taxon>
        <taxon>Bacillati</taxon>
        <taxon>Actinomycetota</taxon>
        <taxon>Actinomycetes</taxon>
        <taxon>Pseudonocardiales</taxon>
        <taxon>Pseudonocardiaceae</taxon>
    </lineage>
</organism>
<sequence length="279" mass="31292">MDERTVRRYLDRIGVRRPGAPTADLLVELQARHLETVPFENLSIHLGEPVVLTEDALVDKIVDRRRGGFCYELNGLFAALLRALGFEVTLLSALVHTPNGLTHPFDHLALRVDLEQRYLVDVGFGAHARRPLRLDWPDPQLDPEGEFLVVDAGEGEVDVLQDGTPRYRVEPRARRLADFGPTCWWQQTSPDSHFTHGPTCSLPTANGRITLAGTRLIRTVGGTRTETRLTDEDQVLAAYREHFGIVLDRTPDYLLATRRYFATDNGTNTARISTEDSTA</sequence>
<dbReference type="Gene3D" id="3.30.2140.10">
    <property type="entry name" value="Arylamine N-acetyltransferase"/>
    <property type="match status" value="1"/>
</dbReference>
<evidence type="ECO:0000256" key="2">
    <source>
        <dbReference type="RuleBase" id="RU003452"/>
    </source>
</evidence>
<dbReference type="PANTHER" id="PTHR11786">
    <property type="entry name" value="N-HYDROXYARYLAMINE O-ACETYLTRANSFERASE"/>
    <property type="match status" value="1"/>
</dbReference>
<evidence type="ECO:0000313" key="4">
    <source>
        <dbReference type="Proteomes" id="UP000185596"/>
    </source>
</evidence>
<dbReference type="GO" id="GO:0016407">
    <property type="term" value="F:acetyltransferase activity"/>
    <property type="evidence" value="ECO:0007669"/>
    <property type="project" value="InterPro"/>
</dbReference>
<reference evidence="3 4" key="1">
    <citation type="submission" date="2016-12" db="EMBL/GenBank/DDBJ databases">
        <title>The draft genome sequence of Actinophytocola sp. 11-183.</title>
        <authorList>
            <person name="Wang W."/>
            <person name="Yuan L."/>
        </authorList>
    </citation>
    <scope>NUCLEOTIDE SEQUENCE [LARGE SCALE GENOMIC DNA]</scope>
    <source>
        <strain evidence="3 4">11-183</strain>
    </source>
</reference>
<proteinExistence type="inferred from homology"/>
<evidence type="ECO:0000313" key="3">
    <source>
        <dbReference type="EMBL" id="OLF10413.1"/>
    </source>
</evidence>
<gene>
    <name evidence="3" type="ORF">BU204_31530</name>
</gene>
<dbReference type="AlphaFoldDB" id="A0A1Q8C7X1"/>
<dbReference type="RefSeq" id="WP_075129444.1">
    <property type="nucleotide sequence ID" value="NZ_MSIE01000075.1"/>
</dbReference>
<accession>A0A1Q8C7X1</accession>
<dbReference type="STRING" id="1912961.BU204_31530"/>
<protein>
    <submittedName>
        <fullName evidence="3">Acetyltransferase</fullName>
    </submittedName>
</protein>
<dbReference type="Pfam" id="PF00797">
    <property type="entry name" value="Acetyltransf_2"/>
    <property type="match status" value="1"/>
</dbReference>
<dbReference type="OrthoDB" id="7181050at2"/>
<comment type="similarity">
    <text evidence="1 2">Belongs to the arylamine N-acetyltransferase family.</text>
</comment>
<dbReference type="Gene3D" id="2.40.128.150">
    <property type="entry name" value="Cysteine proteinases"/>
    <property type="match status" value="1"/>
</dbReference>
<keyword evidence="3" id="KW-0808">Transferase</keyword>
<evidence type="ECO:0000256" key="1">
    <source>
        <dbReference type="ARBA" id="ARBA00006547"/>
    </source>
</evidence>
<keyword evidence="4" id="KW-1185">Reference proteome</keyword>
<dbReference type="Proteomes" id="UP000185596">
    <property type="component" value="Unassembled WGS sequence"/>
</dbReference>
<name>A0A1Q8C7X1_9PSEU</name>
<dbReference type="InterPro" id="IPR001447">
    <property type="entry name" value="Arylamine_N-AcTrfase"/>
</dbReference>
<dbReference type="InterPro" id="IPR038765">
    <property type="entry name" value="Papain-like_cys_pep_sf"/>
</dbReference>
<dbReference type="PRINTS" id="PR01543">
    <property type="entry name" value="ANATRNSFRASE"/>
</dbReference>
<comment type="caution">
    <text evidence="3">The sequence shown here is derived from an EMBL/GenBank/DDBJ whole genome shotgun (WGS) entry which is preliminary data.</text>
</comment>
<dbReference type="SUPFAM" id="SSF54001">
    <property type="entry name" value="Cysteine proteinases"/>
    <property type="match status" value="1"/>
</dbReference>
<dbReference type="EMBL" id="MSIE01000075">
    <property type="protein sequence ID" value="OLF10413.1"/>
    <property type="molecule type" value="Genomic_DNA"/>
</dbReference>